<keyword evidence="6" id="KW-0862">Zinc</keyword>
<organism evidence="10">
    <name type="scientific">marine sediment metagenome</name>
    <dbReference type="NCBI Taxonomy" id="412755"/>
    <lineage>
        <taxon>unclassified sequences</taxon>
        <taxon>metagenomes</taxon>
        <taxon>ecological metagenomes</taxon>
    </lineage>
</organism>
<dbReference type="GO" id="GO:0005829">
    <property type="term" value="C:cytosol"/>
    <property type="evidence" value="ECO:0007669"/>
    <property type="project" value="TreeGrafter"/>
</dbReference>
<dbReference type="Gene3D" id="3.40.630.10">
    <property type="entry name" value="Zn peptidases"/>
    <property type="match status" value="2"/>
</dbReference>
<evidence type="ECO:0000256" key="4">
    <source>
        <dbReference type="ARBA" id="ARBA00022723"/>
    </source>
</evidence>
<evidence type="ECO:0000256" key="6">
    <source>
        <dbReference type="ARBA" id="ARBA00022833"/>
    </source>
</evidence>
<keyword evidence="4" id="KW-0479">Metal-binding</keyword>
<dbReference type="GO" id="GO:0006508">
    <property type="term" value="P:proteolysis"/>
    <property type="evidence" value="ECO:0007669"/>
    <property type="project" value="UniProtKB-KW"/>
</dbReference>
<dbReference type="PRINTS" id="PR00934">
    <property type="entry name" value="XHISDIPTASE"/>
</dbReference>
<dbReference type="SUPFAM" id="SSF55031">
    <property type="entry name" value="Bacterial exopeptidase dimerisation domain"/>
    <property type="match status" value="1"/>
</dbReference>
<dbReference type="Pfam" id="PF01546">
    <property type="entry name" value="Peptidase_M20"/>
    <property type="match status" value="1"/>
</dbReference>
<keyword evidence="5" id="KW-0378">Hydrolase</keyword>
<feature type="domain" description="Peptidase M20 dimerisation" evidence="9">
    <location>
        <begin position="220"/>
        <end position="295"/>
    </location>
</feature>
<evidence type="ECO:0000313" key="10">
    <source>
        <dbReference type="EMBL" id="KKN48968.1"/>
    </source>
</evidence>
<proteinExistence type="predicted"/>
<protein>
    <recommendedName>
        <fullName evidence="9">Peptidase M20 dimerisation domain-containing protein</fullName>
    </recommendedName>
</protein>
<dbReference type="PANTHER" id="PTHR43501">
    <property type="entry name" value="CYTOSOL NON-SPECIFIC DIPEPTIDASE"/>
    <property type="match status" value="1"/>
</dbReference>
<dbReference type="Pfam" id="PF07687">
    <property type="entry name" value="M20_dimer"/>
    <property type="match status" value="1"/>
</dbReference>
<evidence type="ECO:0000256" key="3">
    <source>
        <dbReference type="ARBA" id="ARBA00022670"/>
    </source>
</evidence>
<comment type="caution">
    <text evidence="10">The sequence shown here is derived from an EMBL/GenBank/DDBJ whole genome shotgun (WGS) entry which is preliminary data.</text>
</comment>
<dbReference type="PIRSF" id="PIRSF016599">
    <property type="entry name" value="Xaa-His_dipept"/>
    <property type="match status" value="1"/>
</dbReference>
<name>A0A0F9U5N0_9ZZZZ</name>
<evidence type="ECO:0000256" key="8">
    <source>
        <dbReference type="ARBA" id="ARBA00023285"/>
    </source>
</evidence>
<evidence type="ECO:0000256" key="7">
    <source>
        <dbReference type="ARBA" id="ARBA00023049"/>
    </source>
</evidence>
<dbReference type="PANTHER" id="PTHR43501:SF1">
    <property type="entry name" value="CYTOSOL NON-SPECIFIC DIPEPTIDASE"/>
    <property type="match status" value="1"/>
</dbReference>
<keyword evidence="7" id="KW-0482">Metalloprotease</keyword>
<reference evidence="10" key="1">
    <citation type="journal article" date="2015" name="Nature">
        <title>Complex archaea that bridge the gap between prokaryotes and eukaryotes.</title>
        <authorList>
            <person name="Spang A."/>
            <person name="Saw J.H."/>
            <person name="Jorgensen S.L."/>
            <person name="Zaremba-Niedzwiedzka K."/>
            <person name="Martijn J."/>
            <person name="Lind A.E."/>
            <person name="van Eijk R."/>
            <person name="Schleper C."/>
            <person name="Guy L."/>
            <person name="Ettema T.J."/>
        </authorList>
    </citation>
    <scope>NUCLEOTIDE SEQUENCE</scope>
</reference>
<accession>A0A0F9U5N0</accession>
<dbReference type="InterPro" id="IPR036264">
    <property type="entry name" value="Bact_exopeptidase_dim_dom"/>
</dbReference>
<dbReference type="InterPro" id="IPR001160">
    <property type="entry name" value="Peptidase_M20C"/>
</dbReference>
<dbReference type="FunFam" id="3.40.630.10:FF:000018">
    <property type="entry name" value="Aminoacyl-histidine dipeptidase PepD"/>
    <property type="match status" value="1"/>
</dbReference>
<keyword evidence="8" id="KW-0170">Cobalt</keyword>
<dbReference type="AlphaFoldDB" id="A0A0F9U5N0"/>
<dbReference type="GO" id="GO:0046872">
    <property type="term" value="F:metal ion binding"/>
    <property type="evidence" value="ECO:0007669"/>
    <property type="project" value="UniProtKB-KW"/>
</dbReference>
<evidence type="ECO:0000256" key="2">
    <source>
        <dbReference type="ARBA" id="ARBA00001947"/>
    </source>
</evidence>
<dbReference type="SUPFAM" id="SSF53187">
    <property type="entry name" value="Zn-dependent exopeptidases"/>
    <property type="match status" value="1"/>
</dbReference>
<comment type="cofactor">
    <cofactor evidence="1">
        <name>Co(2+)</name>
        <dbReference type="ChEBI" id="CHEBI:48828"/>
    </cofactor>
</comment>
<dbReference type="InterPro" id="IPR002933">
    <property type="entry name" value="Peptidase_M20"/>
</dbReference>
<comment type="cofactor">
    <cofactor evidence="2">
        <name>Zn(2+)</name>
        <dbReference type="ChEBI" id="CHEBI:29105"/>
    </cofactor>
</comment>
<dbReference type="FunFam" id="3.40.630.10:FF:000015">
    <property type="entry name" value="Aminoacyl-histidine dipeptidase PepD"/>
    <property type="match status" value="1"/>
</dbReference>
<dbReference type="InterPro" id="IPR011650">
    <property type="entry name" value="Peptidase_M20_dimer"/>
</dbReference>
<evidence type="ECO:0000256" key="1">
    <source>
        <dbReference type="ARBA" id="ARBA00001941"/>
    </source>
</evidence>
<evidence type="ECO:0000259" key="9">
    <source>
        <dbReference type="Pfam" id="PF07687"/>
    </source>
</evidence>
<keyword evidence="3" id="KW-0645">Protease</keyword>
<sequence length="496" mass="56351">MSKLKDLGQPPEFWEYFEKITKIPRCSQNEEGVRSYIKEEAERFGFQTKVDNAGNLVVRILPKNNPKKNVVLQCHLDMVCEKNEEVQHDFLRDPLRLKIIEIENEKWVTAEGTTLGADNGVGICYLLTLMKKINNRELKFDTLGFDLLFTIDEEMGLRGAFKIDKNLIQGDFLINLDAEDEDTVTIGCAGGKVTFFQIKNETIKIEKEESRIPIRIFVYGLVGGHSGSDIHLGRGNAIKILSQIIWKLNKEYKIKINSMKGGNRTNAIPREAGAIFFAKEKEFAEIKDFINNLFKEIIVIFDNIEPNISIKIEKLKDYAEDTVLKEIIQNNLLNILYTIPNGPLSMHPEISNLVFNSSNLAVIRTKSEKIEIKLSQRSLNEYFKGVIWEKATTLFSITDLDVTILIDSDYPGWQPEFKSKLLSLTKEAYKDLTGKEIKVKAIHAGLECGILGKKFPHMEMISIGPKNIGAHSPNERVSIQSVGKIWNFLITLLGKL</sequence>
<dbReference type="EMBL" id="LAZR01001194">
    <property type="protein sequence ID" value="KKN48968.1"/>
    <property type="molecule type" value="Genomic_DNA"/>
</dbReference>
<evidence type="ECO:0000256" key="5">
    <source>
        <dbReference type="ARBA" id="ARBA00022801"/>
    </source>
</evidence>
<dbReference type="NCBIfam" id="TIGR01893">
    <property type="entry name" value="aa-his-dipept"/>
    <property type="match status" value="1"/>
</dbReference>
<dbReference type="GO" id="GO:0070573">
    <property type="term" value="F:metallodipeptidase activity"/>
    <property type="evidence" value="ECO:0007669"/>
    <property type="project" value="TreeGrafter"/>
</dbReference>
<gene>
    <name evidence="10" type="ORF">LCGC14_0647820</name>
</gene>